<reference evidence="2" key="1">
    <citation type="submission" date="2021-06" db="EMBL/GenBank/DDBJ databases">
        <authorList>
            <person name="Kallberg Y."/>
            <person name="Tangrot J."/>
            <person name="Rosling A."/>
        </authorList>
    </citation>
    <scope>NUCLEOTIDE SEQUENCE</scope>
    <source>
        <strain evidence="2">IN212</strain>
    </source>
</reference>
<name>A0A9N9AZ13_9GLOM</name>
<dbReference type="InterPro" id="IPR001623">
    <property type="entry name" value="DnaJ_domain"/>
</dbReference>
<dbReference type="Proteomes" id="UP000789396">
    <property type="component" value="Unassembled WGS sequence"/>
</dbReference>
<dbReference type="InterPro" id="IPR026894">
    <property type="entry name" value="DnaJ_X"/>
</dbReference>
<sequence>MSGNFVDHIYKYTYKLEKLSLKMDLDSKLTEAKRQFESGEINEDEFKERKKLILEKWLDQSKETNQLEHSHETDLYTVLQLTPRATENEIKSSYRKLALKYHPDKNGGVETEEAYQILSEKNSRDLYDNCGTVSSDLWKPYIGDLEIGLWIHSFDSNNSSPELEHVTSVEQKERRHVIRVSNIIRHLQDKLSQFPEQDNPSEFEPFKQSLYREAQKLLAEPNGKELLSLLGEIYISEAKTHQSSSSRNIFSKNMFSNLFNGFIFTWDLINGVITNKTNNGSGEEAKRIKVAWRLSRSEISSITYEACKKVLNNTEYSMDKRNNLANSLYLLGKLWVECANTVVE</sequence>
<dbReference type="AlphaFoldDB" id="A0A9N9AZ13"/>
<gene>
    <name evidence="2" type="ORF">RFULGI_LOCUS4511</name>
</gene>
<dbReference type="Pfam" id="PF14308">
    <property type="entry name" value="DnaJ-X"/>
    <property type="match status" value="2"/>
</dbReference>
<organism evidence="2 3">
    <name type="scientific">Racocetra fulgida</name>
    <dbReference type="NCBI Taxonomy" id="60492"/>
    <lineage>
        <taxon>Eukaryota</taxon>
        <taxon>Fungi</taxon>
        <taxon>Fungi incertae sedis</taxon>
        <taxon>Mucoromycota</taxon>
        <taxon>Glomeromycotina</taxon>
        <taxon>Glomeromycetes</taxon>
        <taxon>Diversisporales</taxon>
        <taxon>Gigasporaceae</taxon>
        <taxon>Racocetra</taxon>
    </lineage>
</organism>
<dbReference type="OrthoDB" id="436519at2759"/>
<dbReference type="PANTHER" id="PTHR44094:SF8">
    <property type="entry name" value="DNAJ HEAT SHOCK N-TERMINAL DOMAIN-CONTAINING PROTEIN-RELATED"/>
    <property type="match status" value="1"/>
</dbReference>
<dbReference type="Pfam" id="PF00226">
    <property type="entry name" value="DnaJ"/>
    <property type="match status" value="1"/>
</dbReference>
<proteinExistence type="predicted"/>
<dbReference type="SMART" id="SM00271">
    <property type="entry name" value="DnaJ"/>
    <property type="match status" value="1"/>
</dbReference>
<evidence type="ECO:0000259" key="1">
    <source>
        <dbReference type="PROSITE" id="PS50076"/>
    </source>
</evidence>
<dbReference type="InterPro" id="IPR052423">
    <property type="entry name" value="EMIR"/>
</dbReference>
<comment type="caution">
    <text evidence="2">The sequence shown here is derived from an EMBL/GenBank/DDBJ whole genome shotgun (WGS) entry which is preliminary data.</text>
</comment>
<dbReference type="InterPro" id="IPR036869">
    <property type="entry name" value="J_dom_sf"/>
</dbReference>
<keyword evidence="3" id="KW-1185">Reference proteome</keyword>
<evidence type="ECO:0000313" key="3">
    <source>
        <dbReference type="Proteomes" id="UP000789396"/>
    </source>
</evidence>
<dbReference type="SUPFAM" id="SSF46565">
    <property type="entry name" value="Chaperone J-domain"/>
    <property type="match status" value="1"/>
</dbReference>
<dbReference type="EMBL" id="CAJVPZ010004534">
    <property type="protein sequence ID" value="CAG8547766.1"/>
    <property type="molecule type" value="Genomic_DNA"/>
</dbReference>
<accession>A0A9N9AZ13</accession>
<evidence type="ECO:0000313" key="2">
    <source>
        <dbReference type="EMBL" id="CAG8547766.1"/>
    </source>
</evidence>
<dbReference type="PROSITE" id="PS50076">
    <property type="entry name" value="DNAJ_2"/>
    <property type="match status" value="1"/>
</dbReference>
<dbReference type="PANTHER" id="PTHR44094">
    <property type="entry name" value="DNAJ HEAT SHOCK N-TERMINAL DOMAIN-CONTAINING PROTEIN"/>
    <property type="match status" value="1"/>
</dbReference>
<protein>
    <submittedName>
        <fullName evidence="2">1923_t:CDS:1</fullName>
    </submittedName>
</protein>
<feature type="domain" description="J" evidence="1">
    <location>
        <begin position="74"/>
        <end position="131"/>
    </location>
</feature>
<dbReference type="Gene3D" id="1.10.287.110">
    <property type="entry name" value="DnaJ domain"/>
    <property type="match status" value="1"/>
</dbReference>
<dbReference type="CDD" id="cd06257">
    <property type="entry name" value="DnaJ"/>
    <property type="match status" value="1"/>
</dbReference>
<dbReference type="PRINTS" id="PR00625">
    <property type="entry name" value="JDOMAIN"/>
</dbReference>